<dbReference type="InterPro" id="IPR036452">
    <property type="entry name" value="Ribo_hydro-like"/>
</dbReference>
<dbReference type="CDD" id="cd02650">
    <property type="entry name" value="nuc_hydro_CaPnhB"/>
    <property type="match status" value="1"/>
</dbReference>
<evidence type="ECO:0000259" key="3">
    <source>
        <dbReference type="Pfam" id="PF01156"/>
    </source>
</evidence>
<sequence>MKNVILDVDTGVDDALAIAYAVHSPELNILGITTTFGNTSVMEATRNTCQLLQVLDAEEIPVFQGVEETFAGHVPADKATWIHGENGIGDAQLPSTDKQAEDMGARDFIISAVRNYPKDITILTTANQGNLARAIEKDPEIVNLVQEVIHMGGAINVPGNITPYAEANVYHDAEAAQFIFQSGIPITLVGLDVTLKTLLRRSVLDEWKERDTLLSRALADMCHFYMDAYAKVEPELNGCALHDPLVVGVAIDSSFVKTKTMTVNVKTEGAEKGQSVGVENQDGNVKVTSVALIITNNKKCW</sequence>
<keyword evidence="2" id="KW-0326">Glycosidase</keyword>
<dbReference type="RefSeq" id="WP_188725968.1">
    <property type="nucleotide sequence ID" value="NZ_BMJD01000091.1"/>
</dbReference>
<evidence type="ECO:0000313" key="5">
    <source>
        <dbReference type="Proteomes" id="UP000621492"/>
    </source>
</evidence>
<dbReference type="PANTHER" id="PTHR12304">
    <property type="entry name" value="INOSINE-URIDINE PREFERRING NUCLEOSIDE HYDROLASE"/>
    <property type="match status" value="1"/>
</dbReference>
<accession>A0A9W5U2V7</accession>
<keyword evidence="1" id="KW-0378">Hydrolase</keyword>
<dbReference type="Proteomes" id="UP000621492">
    <property type="component" value="Unassembled WGS sequence"/>
</dbReference>
<dbReference type="InterPro" id="IPR023186">
    <property type="entry name" value="IUNH"/>
</dbReference>
<dbReference type="InterPro" id="IPR001910">
    <property type="entry name" value="Inosine/uridine_hydrolase_dom"/>
</dbReference>
<dbReference type="EMBL" id="BMJD01000091">
    <property type="protein sequence ID" value="GGB63552.1"/>
    <property type="molecule type" value="Genomic_DNA"/>
</dbReference>
<evidence type="ECO:0000256" key="1">
    <source>
        <dbReference type="ARBA" id="ARBA00022801"/>
    </source>
</evidence>
<reference evidence="4" key="2">
    <citation type="submission" date="2020-09" db="EMBL/GenBank/DDBJ databases">
        <authorList>
            <person name="Sun Q."/>
            <person name="Zhou Y."/>
        </authorList>
    </citation>
    <scope>NUCLEOTIDE SEQUENCE</scope>
    <source>
        <strain evidence="4">CGMCC 1.15454</strain>
    </source>
</reference>
<dbReference type="SUPFAM" id="SSF53590">
    <property type="entry name" value="Nucleoside hydrolase"/>
    <property type="match status" value="1"/>
</dbReference>
<dbReference type="Gene3D" id="3.90.245.10">
    <property type="entry name" value="Ribonucleoside hydrolase-like"/>
    <property type="match status" value="1"/>
</dbReference>
<organism evidence="4 5">
    <name type="scientific">Lentibacillus populi</name>
    <dbReference type="NCBI Taxonomy" id="1827502"/>
    <lineage>
        <taxon>Bacteria</taxon>
        <taxon>Bacillati</taxon>
        <taxon>Bacillota</taxon>
        <taxon>Bacilli</taxon>
        <taxon>Bacillales</taxon>
        <taxon>Bacillaceae</taxon>
        <taxon>Lentibacillus</taxon>
    </lineage>
</organism>
<feature type="domain" description="Inosine/uridine-preferring nucleoside hydrolase" evidence="3">
    <location>
        <begin position="4"/>
        <end position="287"/>
    </location>
</feature>
<dbReference type="AlphaFoldDB" id="A0A9W5U2V7"/>
<dbReference type="PANTHER" id="PTHR12304:SF4">
    <property type="entry name" value="URIDINE NUCLEOSIDASE"/>
    <property type="match status" value="1"/>
</dbReference>
<proteinExistence type="predicted"/>
<comment type="caution">
    <text evidence="4">The sequence shown here is derived from an EMBL/GenBank/DDBJ whole genome shotgun (WGS) entry which is preliminary data.</text>
</comment>
<protein>
    <submittedName>
        <fullName evidence="4">Inosine-uridine nucleoside N-ribohydrolase</fullName>
    </submittedName>
</protein>
<keyword evidence="5" id="KW-1185">Reference proteome</keyword>
<gene>
    <name evidence="4" type="primary">uRH</name>
    <name evidence="4" type="ORF">GCM10011409_45770</name>
</gene>
<dbReference type="GO" id="GO:0005829">
    <property type="term" value="C:cytosol"/>
    <property type="evidence" value="ECO:0007669"/>
    <property type="project" value="TreeGrafter"/>
</dbReference>
<dbReference type="Pfam" id="PF01156">
    <property type="entry name" value="IU_nuc_hydro"/>
    <property type="match status" value="1"/>
</dbReference>
<evidence type="ECO:0000313" key="4">
    <source>
        <dbReference type="EMBL" id="GGB63552.1"/>
    </source>
</evidence>
<dbReference type="GO" id="GO:0008477">
    <property type="term" value="F:purine nucleosidase activity"/>
    <property type="evidence" value="ECO:0007669"/>
    <property type="project" value="TreeGrafter"/>
</dbReference>
<evidence type="ECO:0000256" key="2">
    <source>
        <dbReference type="ARBA" id="ARBA00023295"/>
    </source>
</evidence>
<reference evidence="4" key="1">
    <citation type="journal article" date="2014" name="Int. J. Syst. Evol. Microbiol.">
        <title>Complete genome sequence of Corynebacterium casei LMG S-19264T (=DSM 44701T), isolated from a smear-ripened cheese.</title>
        <authorList>
            <consortium name="US DOE Joint Genome Institute (JGI-PGF)"/>
            <person name="Walter F."/>
            <person name="Albersmeier A."/>
            <person name="Kalinowski J."/>
            <person name="Ruckert C."/>
        </authorList>
    </citation>
    <scope>NUCLEOTIDE SEQUENCE</scope>
    <source>
        <strain evidence="4">CGMCC 1.15454</strain>
    </source>
</reference>
<dbReference type="GO" id="GO:0006152">
    <property type="term" value="P:purine nucleoside catabolic process"/>
    <property type="evidence" value="ECO:0007669"/>
    <property type="project" value="TreeGrafter"/>
</dbReference>
<name>A0A9W5U2V7_9BACI</name>